<accession>A0ABQ5WJN6</accession>
<gene>
    <name evidence="2" type="ORF">GCM10010937_14530</name>
</gene>
<dbReference type="InterPro" id="IPR001387">
    <property type="entry name" value="Cro/C1-type_HTH"/>
</dbReference>
<keyword evidence="3" id="KW-1185">Reference proteome</keyword>
<organism evidence="2 3">
    <name type="scientific">Gluconobacter japonicus</name>
    <dbReference type="NCBI Taxonomy" id="376620"/>
    <lineage>
        <taxon>Bacteria</taxon>
        <taxon>Pseudomonadati</taxon>
        <taxon>Pseudomonadota</taxon>
        <taxon>Alphaproteobacteria</taxon>
        <taxon>Acetobacterales</taxon>
        <taxon>Acetobacteraceae</taxon>
        <taxon>Gluconobacter</taxon>
    </lineage>
</organism>
<reference evidence="3" key="1">
    <citation type="journal article" date="2019" name="Int. J. Syst. Evol. Microbiol.">
        <title>The Global Catalogue of Microorganisms (GCM) 10K type strain sequencing project: providing services to taxonomists for standard genome sequencing and annotation.</title>
        <authorList>
            <consortium name="The Broad Institute Genomics Platform"/>
            <consortium name="The Broad Institute Genome Sequencing Center for Infectious Disease"/>
            <person name="Wu L."/>
            <person name="Ma J."/>
        </authorList>
    </citation>
    <scope>NUCLEOTIDE SEQUENCE [LARGE SCALE GENOMIC DNA]</scope>
    <source>
        <strain evidence="3">NBRC 3271</strain>
    </source>
</reference>
<proteinExistence type="predicted"/>
<protein>
    <recommendedName>
        <fullName evidence="1">HTH cro/C1-type domain-containing protein</fullName>
    </recommendedName>
</protein>
<dbReference type="EMBL" id="BSNT01000047">
    <property type="protein sequence ID" value="GLQ59650.1"/>
    <property type="molecule type" value="Genomic_DNA"/>
</dbReference>
<dbReference type="PROSITE" id="PS50943">
    <property type="entry name" value="HTH_CROC1"/>
    <property type="match status" value="1"/>
</dbReference>
<feature type="domain" description="HTH cro/C1-type" evidence="1">
    <location>
        <begin position="9"/>
        <end position="63"/>
    </location>
</feature>
<sequence length="229" mass="26270">MSFRYDAKIRAARAILNISRSDLAESCGISATIIQRIEGGYGSVSSANNNLLEDFFKRNGIIFHENSIEFSSEKENIQKDKHLKKLTNEEIYNSLKINQDFTSCFSNWDEYTKNNIFSVIRSFNKLGLDIWYVDMGGEIRIGFKDENEEKGKPFSFIKFKKEGFTIDFNRRVSKYSEYIKRFPISFGNGTLVDKCFVDNLEKLSSNGVELPPVIQSSSEGRLPTDYPPL</sequence>
<dbReference type="Proteomes" id="UP001156613">
    <property type="component" value="Unassembled WGS sequence"/>
</dbReference>
<comment type="caution">
    <text evidence="2">The sequence shown here is derived from an EMBL/GenBank/DDBJ whole genome shotgun (WGS) entry which is preliminary data.</text>
</comment>
<dbReference type="SUPFAM" id="SSF47413">
    <property type="entry name" value="lambda repressor-like DNA-binding domains"/>
    <property type="match status" value="1"/>
</dbReference>
<dbReference type="SMART" id="SM00530">
    <property type="entry name" value="HTH_XRE"/>
    <property type="match status" value="1"/>
</dbReference>
<name>A0ABQ5WJN6_GLUJA</name>
<dbReference type="RefSeq" id="WP_145993807.1">
    <property type="nucleotide sequence ID" value="NZ_BEWO01000044.1"/>
</dbReference>
<dbReference type="Gene3D" id="1.10.260.40">
    <property type="entry name" value="lambda repressor-like DNA-binding domains"/>
    <property type="match status" value="1"/>
</dbReference>
<dbReference type="CDD" id="cd00093">
    <property type="entry name" value="HTH_XRE"/>
    <property type="match status" value="1"/>
</dbReference>
<dbReference type="InterPro" id="IPR010982">
    <property type="entry name" value="Lambda_DNA-bd_dom_sf"/>
</dbReference>
<evidence type="ECO:0000313" key="2">
    <source>
        <dbReference type="EMBL" id="GLQ59650.1"/>
    </source>
</evidence>
<evidence type="ECO:0000313" key="3">
    <source>
        <dbReference type="Proteomes" id="UP001156613"/>
    </source>
</evidence>
<evidence type="ECO:0000259" key="1">
    <source>
        <dbReference type="PROSITE" id="PS50943"/>
    </source>
</evidence>